<dbReference type="InterPro" id="IPR037176">
    <property type="entry name" value="Osmotin/thaumatin-like_sf"/>
</dbReference>
<evidence type="ECO:0000256" key="1">
    <source>
        <dbReference type="ARBA" id="ARBA00010607"/>
    </source>
</evidence>
<accession>A0AAV2DFV5</accession>
<dbReference type="EMBL" id="OZ034815">
    <property type="protein sequence ID" value="CAL1372001.1"/>
    <property type="molecule type" value="Genomic_DNA"/>
</dbReference>
<proteinExistence type="inferred from homology"/>
<comment type="similarity">
    <text evidence="1">Belongs to the thaumatin family.</text>
</comment>
<reference evidence="2 3" key="1">
    <citation type="submission" date="2024-04" db="EMBL/GenBank/DDBJ databases">
        <authorList>
            <person name="Fracassetti M."/>
        </authorList>
    </citation>
    <scope>NUCLEOTIDE SEQUENCE [LARGE SCALE GENOMIC DNA]</scope>
</reference>
<dbReference type="Pfam" id="PF00314">
    <property type="entry name" value="Thaumatin"/>
    <property type="match status" value="1"/>
</dbReference>
<evidence type="ECO:0000313" key="3">
    <source>
        <dbReference type="Proteomes" id="UP001497516"/>
    </source>
</evidence>
<dbReference type="Gene3D" id="2.60.110.10">
    <property type="entry name" value="Thaumatin"/>
    <property type="match status" value="1"/>
</dbReference>
<evidence type="ECO:0000313" key="2">
    <source>
        <dbReference type="EMBL" id="CAL1372001.1"/>
    </source>
</evidence>
<dbReference type="AlphaFoldDB" id="A0AAV2DFV5"/>
<protein>
    <submittedName>
        <fullName evidence="2">Uncharacterized protein</fullName>
    </submittedName>
</protein>
<dbReference type="InterPro" id="IPR001938">
    <property type="entry name" value="Thaumatin"/>
</dbReference>
<gene>
    <name evidence="2" type="ORF">LTRI10_LOCUS14033</name>
</gene>
<dbReference type="Proteomes" id="UP001497516">
    <property type="component" value="Chromosome 2"/>
</dbReference>
<sequence length="118" mass="13175">MGRPHVGPDALFEESTGKFLSLTSDCGSDKVKCSGSDVASPATLVEFKLDGYDSQDFFDVCLIDDQVECFGFGVRRYRPHFQEQAAGRDDIWVPNRRDWLRQRSVIPSGNPGKLTVKC</sequence>
<keyword evidence="3" id="KW-1185">Reference proteome</keyword>
<name>A0AAV2DFV5_9ROSI</name>
<organism evidence="2 3">
    <name type="scientific">Linum trigynum</name>
    <dbReference type="NCBI Taxonomy" id="586398"/>
    <lineage>
        <taxon>Eukaryota</taxon>
        <taxon>Viridiplantae</taxon>
        <taxon>Streptophyta</taxon>
        <taxon>Embryophyta</taxon>
        <taxon>Tracheophyta</taxon>
        <taxon>Spermatophyta</taxon>
        <taxon>Magnoliopsida</taxon>
        <taxon>eudicotyledons</taxon>
        <taxon>Gunneridae</taxon>
        <taxon>Pentapetalae</taxon>
        <taxon>rosids</taxon>
        <taxon>fabids</taxon>
        <taxon>Malpighiales</taxon>
        <taxon>Linaceae</taxon>
        <taxon>Linum</taxon>
    </lineage>
</organism>
<dbReference type="SUPFAM" id="SSF49870">
    <property type="entry name" value="Osmotin, thaumatin-like protein"/>
    <property type="match status" value="1"/>
</dbReference>